<protein>
    <submittedName>
        <fullName evidence="1">Uncharacterized protein</fullName>
    </submittedName>
</protein>
<dbReference type="EMBL" id="QTSX02006424">
    <property type="protein sequence ID" value="KAJ9054811.1"/>
    <property type="molecule type" value="Genomic_DNA"/>
</dbReference>
<keyword evidence="2" id="KW-1185">Reference proteome</keyword>
<name>A0ACC2RXJ6_9FUNG</name>
<proteinExistence type="predicted"/>
<evidence type="ECO:0000313" key="2">
    <source>
        <dbReference type="Proteomes" id="UP001165960"/>
    </source>
</evidence>
<evidence type="ECO:0000313" key="1">
    <source>
        <dbReference type="EMBL" id="KAJ9054811.1"/>
    </source>
</evidence>
<reference evidence="1" key="1">
    <citation type="submission" date="2022-04" db="EMBL/GenBank/DDBJ databases">
        <title>Genome of the entomopathogenic fungus Entomophthora muscae.</title>
        <authorList>
            <person name="Elya C."/>
            <person name="Lovett B.R."/>
            <person name="Lee E."/>
            <person name="Macias A.M."/>
            <person name="Hajek A.E."/>
            <person name="De Bivort B.L."/>
            <person name="Kasson M.T."/>
            <person name="De Fine Licht H.H."/>
            <person name="Stajich J.E."/>
        </authorList>
    </citation>
    <scope>NUCLEOTIDE SEQUENCE</scope>
    <source>
        <strain evidence="1">Berkeley</strain>
    </source>
</reference>
<comment type="caution">
    <text evidence="1">The sequence shown here is derived from an EMBL/GenBank/DDBJ whole genome shotgun (WGS) entry which is preliminary data.</text>
</comment>
<sequence>MSIITTSALAGALVLIILKYPNVFSVLIRSLSYIRGIHSRPSILAAFLMSTEKRKEVIKELDGEFISKCSSMQMIRNKQLRIVFSEHVLVEKAPLIVFIHGFGGQVSQWRAQIEYFSPMCNILAVDLIGHGSSEVTNRGEDYQLNSIAQDLHEILKIYEANHKGNMFLATHSFGTIVGVKLVEMLPDYFRGLVLLAPVSTLATKKNWITHIPTSGLDIIRWFDRLGGIDSTSVNRVVHSTASDGTRQSQLKWNSTSHSLTVQLMLSSGATIDFPSYHKLENIRLLIISGDSDTLSPTQLPYDIHRLARPASYTSGGLDLPSGFHEVVQNCGHNPMIEKPDIVNSMLEAFFSNVFNKPLSHFCSKGEH</sequence>
<organism evidence="1 2">
    <name type="scientific">Entomophthora muscae</name>
    <dbReference type="NCBI Taxonomy" id="34485"/>
    <lineage>
        <taxon>Eukaryota</taxon>
        <taxon>Fungi</taxon>
        <taxon>Fungi incertae sedis</taxon>
        <taxon>Zoopagomycota</taxon>
        <taxon>Entomophthoromycotina</taxon>
        <taxon>Entomophthoromycetes</taxon>
        <taxon>Entomophthorales</taxon>
        <taxon>Entomophthoraceae</taxon>
        <taxon>Entomophthora</taxon>
    </lineage>
</organism>
<gene>
    <name evidence="1" type="ORF">DSO57_1010446</name>
</gene>
<dbReference type="Proteomes" id="UP001165960">
    <property type="component" value="Unassembled WGS sequence"/>
</dbReference>
<accession>A0ACC2RXJ6</accession>